<dbReference type="InterPro" id="IPR011990">
    <property type="entry name" value="TPR-like_helical_dom_sf"/>
</dbReference>
<dbReference type="InterPro" id="IPR053163">
    <property type="entry name" value="HTH-type_regulator_Rgg"/>
</dbReference>
<dbReference type="STRING" id="525365.HMPREF0548_1697"/>
<dbReference type="GO" id="GO:0003677">
    <property type="term" value="F:DNA binding"/>
    <property type="evidence" value="ECO:0007669"/>
    <property type="project" value="InterPro"/>
</dbReference>
<evidence type="ECO:0000259" key="1">
    <source>
        <dbReference type="PROSITE" id="PS50943"/>
    </source>
</evidence>
<dbReference type="AlphaFoldDB" id="C2EPV1"/>
<evidence type="ECO:0000313" key="2">
    <source>
        <dbReference type="EMBL" id="EEJ71436.1"/>
    </source>
</evidence>
<dbReference type="EMBL" id="ACGU01000077">
    <property type="protein sequence ID" value="EEJ71436.1"/>
    <property type="molecule type" value="Genomic_DNA"/>
</dbReference>
<protein>
    <submittedName>
        <fullName evidence="2">Transcriptional regulator, Cro/CI family</fullName>
    </submittedName>
</protein>
<name>C2EPV1_9LACO</name>
<organism evidence="2 3">
    <name type="scientific">Lactobacillus ultunensis DSM 16047</name>
    <dbReference type="NCBI Taxonomy" id="525365"/>
    <lineage>
        <taxon>Bacteria</taxon>
        <taxon>Bacillati</taxon>
        <taxon>Bacillota</taxon>
        <taxon>Bacilli</taxon>
        <taxon>Lactobacillales</taxon>
        <taxon>Lactobacillaceae</taxon>
        <taxon>Lactobacillus</taxon>
    </lineage>
</organism>
<dbReference type="Gene3D" id="1.25.40.10">
    <property type="entry name" value="Tetratricopeptide repeat domain"/>
    <property type="match status" value="1"/>
</dbReference>
<dbReference type="SUPFAM" id="SSF47413">
    <property type="entry name" value="lambda repressor-like DNA-binding domains"/>
    <property type="match status" value="1"/>
</dbReference>
<dbReference type="PATRIC" id="fig|525365.8.peg.1778"/>
<dbReference type="OrthoDB" id="1150409at2"/>
<dbReference type="InterPro" id="IPR010982">
    <property type="entry name" value="Lambda_DNA-bd_dom_sf"/>
</dbReference>
<dbReference type="SUPFAM" id="SSF48452">
    <property type="entry name" value="TPR-like"/>
    <property type="match status" value="1"/>
</dbReference>
<keyword evidence="3" id="KW-1185">Reference proteome</keyword>
<dbReference type="HOGENOM" id="CLU_053304_2_0_9"/>
<feature type="domain" description="HTH cro/C1-type" evidence="1">
    <location>
        <begin position="10"/>
        <end position="60"/>
    </location>
</feature>
<dbReference type="CDD" id="cd00093">
    <property type="entry name" value="HTH_XRE"/>
    <property type="match status" value="1"/>
</dbReference>
<dbReference type="eggNOG" id="COG1396">
    <property type="taxonomic scope" value="Bacteria"/>
</dbReference>
<proteinExistence type="predicted"/>
<dbReference type="PANTHER" id="PTHR37038:SF14">
    <property type="entry name" value="TRANSCRIPTIONAL ACTIVATOR"/>
    <property type="match status" value="1"/>
</dbReference>
<gene>
    <name evidence="2" type="primary">plcR</name>
    <name evidence="2" type="ORF">HMPREF0548_1697</name>
</gene>
<dbReference type="SMART" id="SM00530">
    <property type="entry name" value="HTH_XRE"/>
    <property type="match status" value="1"/>
</dbReference>
<comment type="caution">
    <text evidence="2">The sequence shown here is derived from an EMBL/GenBank/DDBJ whole genome shotgun (WGS) entry which is preliminary data.</text>
</comment>
<dbReference type="RefSeq" id="WP_007126192.1">
    <property type="nucleotide sequence ID" value="NZ_AZFO01000054.1"/>
</dbReference>
<evidence type="ECO:0000313" key="3">
    <source>
        <dbReference type="Proteomes" id="UP000005583"/>
    </source>
</evidence>
<dbReference type="InterPro" id="IPR001387">
    <property type="entry name" value="Cro/C1-type_HTH"/>
</dbReference>
<sequence>MINIEKFILIRKTKKLSQTELCHGICTQSTLSKFENNGQVPSFKILKQLWDRMDIEVGDIMTRSDNKQITHLLFEADFLFINFDYAKILNILSQIDPHDLKRDEDKVHYHFLRGQYALKSDRNDMSALFYFNNILTANNLPKNDIYRLLALNGCSQIYAKQGETEKAEHYYDQILKTIMDVEITNLLTTMHILAVLCDAGEFYGERKMYRESNSLLRYAYRIGIDHHAIFYMARILLRQGINDMEQAKKKEITSQHLHDACAFARINRNHITLNKARKLLKQLNA</sequence>
<dbReference type="PANTHER" id="PTHR37038">
    <property type="entry name" value="TRANSCRIPTIONAL REGULATOR-RELATED"/>
    <property type="match status" value="1"/>
</dbReference>
<dbReference type="Pfam" id="PF01381">
    <property type="entry name" value="HTH_3"/>
    <property type="match status" value="1"/>
</dbReference>
<dbReference type="PROSITE" id="PS50943">
    <property type="entry name" value="HTH_CROC1"/>
    <property type="match status" value="1"/>
</dbReference>
<reference evidence="2 3" key="1">
    <citation type="submission" date="2009-01" db="EMBL/GenBank/DDBJ databases">
        <authorList>
            <person name="Qin X."/>
            <person name="Bachman B."/>
            <person name="Battles P."/>
            <person name="Bell A."/>
            <person name="Bess C."/>
            <person name="Bickham C."/>
            <person name="Chaboub L."/>
            <person name="Chen D."/>
            <person name="Coyle M."/>
            <person name="Deiros D.R."/>
            <person name="Dinh H."/>
            <person name="Forbes L."/>
            <person name="Fowler G."/>
            <person name="Francisco L."/>
            <person name="Fu Q."/>
            <person name="Gubbala S."/>
            <person name="Hale W."/>
            <person name="Han Y."/>
            <person name="Hemphill L."/>
            <person name="Highlander S.K."/>
            <person name="Hirani K."/>
            <person name="Hogues M."/>
            <person name="Jackson L."/>
            <person name="Jakkamsetti A."/>
            <person name="Javaid M."/>
            <person name="Jiang H."/>
            <person name="Korchina V."/>
            <person name="Kovar C."/>
            <person name="Lara F."/>
            <person name="Lee S."/>
            <person name="Mata R."/>
            <person name="Mathew T."/>
            <person name="Moen C."/>
            <person name="Morales K."/>
            <person name="Munidasa M."/>
            <person name="Nazareth L."/>
            <person name="Ngo R."/>
            <person name="Nguyen L."/>
            <person name="Okwuonu G."/>
            <person name="Ongeri F."/>
            <person name="Patil S."/>
            <person name="Petrosino J."/>
            <person name="Pham C."/>
            <person name="Pham P."/>
            <person name="Pu L.-L."/>
            <person name="Puazo M."/>
            <person name="Raj R."/>
            <person name="Reid J."/>
            <person name="Rouhana J."/>
            <person name="Saada N."/>
            <person name="Shang Y."/>
            <person name="Simmons D."/>
            <person name="Thornton R."/>
            <person name="Warren J."/>
            <person name="Weissenberger G."/>
            <person name="Zhang J."/>
            <person name="Zhang L."/>
            <person name="Zhou C."/>
            <person name="Zhu D."/>
            <person name="Muzny D."/>
            <person name="Worley K."/>
            <person name="Gibbs R."/>
        </authorList>
    </citation>
    <scope>NUCLEOTIDE SEQUENCE [LARGE SCALE GENOMIC DNA]</scope>
    <source>
        <strain evidence="2 3">DSM 16047</strain>
    </source>
</reference>
<dbReference type="Proteomes" id="UP000005583">
    <property type="component" value="Unassembled WGS sequence"/>
</dbReference>
<accession>C2EPV1</accession>